<dbReference type="PANTHER" id="PTHR11014">
    <property type="entry name" value="PEPTIDASE M20 FAMILY MEMBER"/>
    <property type="match status" value="1"/>
</dbReference>
<proteinExistence type="predicted"/>
<dbReference type="InterPro" id="IPR017439">
    <property type="entry name" value="Amidohydrolase"/>
</dbReference>
<evidence type="ECO:0000313" key="2">
    <source>
        <dbReference type="Proteomes" id="UP000034692"/>
    </source>
</evidence>
<dbReference type="InterPro" id="IPR002933">
    <property type="entry name" value="Peptidase_M20"/>
</dbReference>
<dbReference type="PANTHER" id="PTHR11014:SF63">
    <property type="entry name" value="METALLOPEPTIDASE, PUTATIVE (AFU_ORTHOLOGUE AFUA_6G09600)-RELATED"/>
    <property type="match status" value="1"/>
</dbReference>
<dbReference type="AlphaFoldDB" id="A0A0F8SSP9"/>
<reference evidence="1 2" key="1">
    <citation type="journal article" date="2015" name="ISME J.">
        <title>Genomic and phenotypic differentiation among Methanosarcina mazei populations from Columbia River sediment.</title>
        <authorList>
            <person name="Youngblut N.D."/>
            <person name="Wirth J.S."/>
            <person name="Henriksen J.R."/>
            <person name="Smith M."/>
            <person name="Simon H."/>
            <person name="Metcalf W.W."/>
            <person name="Whitaker R.J."/>
        </authorList>
    </citation>
    <scope>NUCLEOTIDE SEQUENCE [LARGE SCALE GENOMIC DNA]</scope>
    <source>
        <strain evidence="1 2">1.H.A.2.7</strain>
    </source>
</reference>
<dbReference type="Pfam" id="PF01546">
    <property type="entry name" value="Peptidase_M20"/>
    <property type="match status" value="1"/>
</dbReference>
<name>A0A0F8SSP9_METMZ</name>
<dbReference type="Proteomes" id="UP000034692">
    <property type="component" value="Unassembled WGS sequence"/>
</dbReference>
<comment type="caution">
    <text evidence="1">The sequence shown here is derived from an EMBL/GenBank/DDBJ whole genome shotgun (WGS) entry which is preliminary data.</text>
</comment>
<evidence type="ECO:0008006" key="3">
    <source>
        <dbReference type="Google" id="ProtNLM"/>
    </source>
</evidence>
<evidence type="ECO:0000313" key="1">
    <source>
        <dbReference type="EMBL" id="KKH69756.1"/>
    </source>
</evidence>
<accession>A0A0F8SSP9</accession>
<gene>
    <name evidence="1" type="ORF">DU75_11550</name>
</gene>
<feature type="non-terminal residue" evidence="1">
    <location>
        <position position="1"/>
    </location>
</feature>
<feature type="non-terminal residue" evidence="1">
    <location>
        <position position="171"/>
    </location>
</feature>
<dbReference type="EMBL" id="JJQO01000016">
    <property type="protein sequence ID" value="KKH69756.1"/>
    <property type="molecule type" value="Genomic_DNA"/>
</dbReference>
<dbReference type="Gene3D" id="3.40.630.10">
    <property type="entry name" value="Zn peptidases"/>
    <property type="match status" value="1"/>
</dbReference>
<dbReference type="GO" id="GO:0016787">
    <property type="term" value="F:hydrolase activity"/>
    <property type="evidence" value="ECO:0007669"/>
    <property type="project" value="InterPro"/>
</dbReference>
<protein>
    <recommendedName>
        <fullName evidence="3">Amidohydrolase</fullName>
    </recommendedName>
</protein>
<dbReference type="SUPFAM" id="SSF53187">
    <property type="entry name" value="Zn-dependent exopeptidases"/>
    <property type="match status" value="1"/>
</dbReference>
<sequence length="171" mass="18818">LSIKDEIISLRHNIHKWPEIAFEEYRTQEKIIEVLEKHGVEHKIAAKTGVIATINGDAPTNAVAIRADIDALSVKEETELSFKSERSDYMHACGHDGHVAMLLVAAKILSKYKEHINGTVKFIFQPNEEEAGALDMINEGILDEPKVDAAFGVHLWSPIESGKIGLSAGPV</sequence>
<dbReference type="NCBIfam" id="TIGR01891">
    <property type="entry name" value="amidohydrolases"/>
    <property type="match status" value="1"/>
</dbReference>
<organism evidence="1 2">
    <name type="scientific">Methanosarcina mazei</name>
    <name type="common">Methanosarcina frisia</name>
    <dbReference type="NCBI Taxonomy" id="2209"/>
    <lineage>
        <taxon>Archaea</taxon>
        <taxon>Methanobacteriati</taxon>
        <taxon>Methanobacteriota</taxon>
        <taxon>Stenosarchaea group</taxon>
        <taxon>Methanomicrobia</taxon>
        <taxon>Methanosarcinales</taxon>
        <taxon>Methanosarcinaceae</taxon>
        <taxon>Methanosarcina</taxon>
    </lineage>
</organism>